<protein>
    <submittedName>
        <fullName evidence="1">Uncharacterized protein</fullName>
    </submittedName>
</protein>
<dbReference type="Proteomes" id="UP000598350">
    <property type="component" value="Unassembled WGS sequence"/>
</dbReference>
<dbReference type="Gene3D" id="2.60.40.1180">
    <property type="entry name" value="Golgi alpha-mannosidase II"/>
    <property type="match status" value="1"/>
</dbReference>
<dbReference type="RefSeq" id="WP_188313353.1">
    <property type="nucleotide sequence ID" value="NZ_JABTCG010000002.1"/>
</dbReference>
<organism evidence="1 2">
    <name type="scientific">Maribacter arenosus</name>
    <dbReference type="NCBI Taxonomy" id="1854708"/>
    <lineage>
        <taxon>Bacteria</taxon>
        <taxon>Pseudomonadati</taxon>
        <taxon>Bacteroidota</taxon>
        <taxon>Flavobacteriia</taxon>
        <taxon>Flavobacteriales</taxon>
        <taxon>Flavobacteriaceae</taxon>
        <taxon>Maribacter</taxon>
    </lineage>
</organism>
<evidence type="ECO:0000313" key="1">
    <source>
        <dbReference type="EMBL" id="MBD0850216.1"/>
    </source>
</evidence>
<reference evidence="1 2" key="1">
    <citation type="submission" date="2020-05" db="EMBL/GenBank/DDBJ databases">
        <title>The draft genome sequence of Maribacter arenosus CAU 1321.</title>
        <authorList>
            <person name="Mu L."/>
        </authorList>
    </citation>
    <scope>NUCLEOTIDE SEQUENCE [LARGE SCALE GENOMIC DNA]</scope>
    <source>
        <strain evidence="1 2">CAU 1321</strain>
    </source>
</reference>
<keyword evidence="2" id="KW-1185">Reference proteome</keyword>
<proteinExistence type="predicted"/>
<gene>
    <name evidence="1" type="ORF">HPE63_05995</name>
</gene>
<accession>A0ABR7VBE6</accession>
<evidence type="ECO:0000313" key="2">
    <source>
        <dbReference type="Proteomes" id="UP000598350"/>
    </source>
</evidence>
<name>A0ABR7VBE6_9FLAO</name>
<sequence length="148" mass="16592">MKCIVCGKPREFIPKVKNDSKIEPGEAIYDTDAWYTFGEGPTKEPEGHFKNHKAFMKLKYSNTDIRYTTKDYLIDAIDFGAVEPGKEVGFESFAKDKIYDALTIGKGSFLGSDEKIDWSNGKEKGLSVKAPTKTINEMAIVIKLTILQ</sequence>
<comment type="caution">
    <text evidence="1">The sequence shown here is derived from an EMBL/GenBank/DDBJ whole genome shotgun (WGS) entry which is preliminary data.</text>
</comment>
<dbReference type="EMBL" id="JABTCG010000002">
    <property type="protein sequence ID" value="MBD0850216.1"/>
    <property type="molecule type" value="Genomic_DNA"/>
</dbReference>
<dbReference type="InterPro" id="IPR013780">
    <property type="entry name" value="Glyco_hydro_b"/>
</dbReference>